<name>A0A2X0XGV6_9BACI</name>
<evidence type="ECO:0000313" key="1">
    <source>
        <dbReference type="EMBL" id="SPT98355.1"/>
    </source>
</evidence>
<evidence type="ECO:0008006" key="3">
    <source>
        <dbReference type="Google" id="ProtNLM"/>
    </source>
</evidence>
<proteinExistence type="predicted"/>
<reference evidence="1 2" key="1">
    <citation type="submission" date="2018-06" db="EMBL/GenBank/DDBJ databases">
        <authorList>
            <consortium name="Pathogen Informatics"/>
            <person name="Doyle S."/>
        </authorList>
    </citation>
    <scope>NUCLEOTIDE SEQUENCE [LARGE SCALE GENOMIC DNA]</scope>
    <source>
        <strain evidence="1 2">NCTC7582</strain>
    </source>
</reference>
<dbReference type="EMBL" id="UAQE01000001">
    <property type="protein sequence ID" value="SPT98355.1"/>
    <property type="molecule type" value="Genomic_DNA"/>
</dbReference>
<evidence type="ECO:0000313" key="2">
    <source>
        <dbReference type="Proteomes" id="UP000251431"/>
    </source>
</evidence>
<protein>
    <recommendedName>
        <fullName evidence="3">DNA-binding protein</fullName>
    </recommendedName>
</protein>
<gene>
    <name evidence="1" type="ORF">NCTC7582_01615</name>
</gene>
<accession>A0A2X0XGV6</accession>
<organism evidence="1 2">
    <name type="scientific">Lysinibacillus capsici</name>
    <dbReference type="NCBI Taxonomy" id="2115968"/>
    <lineage>
        <taxon>Bacteria</taxon>
        <taxon>Bacillati</taxon>
        <taxon>Bacillota</taxon>
        <taxon>Bacilli</taxon>
        <taxon>Bacillales</taxon>
        <taxon>Bacillaceae</taxon>
        <taxon>Lysinibacillus</taxon>
    </lineage>
</organism>
<dbReference type="Proteomes" id="UP000251431">
    <property type="component" value="Unassembled WGS sequence"/>
</dbReference>
<sequence>MFDPNFITSIFEKIRLIIREEIEHVLKNISINKYPHMLKQEHLCEIFQCERGAIYKLTKIDSFPRFEHIHGRYPRDLVFEWIEQNTNQVQSVKNLRAS</sequence>
<dbReference type="RefSeq" id="WP_112116977.1">
    <property type="nucleotide sequence ID" value="NZ_UAQE01000001.1"/>
</dbReference>
<dbReference type="AlphaFoldDB" id="A0A2X0XGV6"/>